<dbReference type="InterPro" id="IPR023299">
    <property type="entry name" value="ATPase_P-typ_cyto_dom_N"/>
</dbReference>
<proteinExistence type="predicted"/>
<dbReference type="PRINTS" id="PR00119">
    <property type="entry name" value="CATATPASE"/>
</dbReference>
<dbReference type="NCBIfam" id="TIGR01494">
    <property type="entry name" value="ATPase_P-type"/>
    <property type="match status" value="2"/>
</dbReference>
<dbReference type="Pfam" id="PF00690">
    <property type="entry name" value="Cation_ATPase_N"/>
    <property type="match status" value="1"/>
</dbReference>
<feature type="transmembrane region" description="Helical" evidence="9">
    <location>
        <begin position="780"/>
        <end position="799"/>
    </location>
</feature>
<evidence type="ECO:0000256" key="7">
    <source>
        <dbReference type="ARBA" id="ARBA00023136"/>
    </source>
</evidence>
<feature type="domain" description="Cation-transporting P-type ATPase N-terminal" evidence="10">
    <location>
        <begin position="19"/>
        <end position="93"/>
    </location>
</feature>
<evidence type="ECO:0000256" key="5">
    <source>
        <dbReference type="ARBA" id="ARBA00022967"/>
    </source>
</evidence>
<keyword evidence="12" id="KW-1185">Reference proteome</keyword>
<dbReference type="SUPFAM" id="SSF81665">
    <property type="entry name" value="Calcium ATPase, transmembrane domain M"/>
    <property type="match status" value="1"/>
</dbReference>
<comment type="caution">
    <text evidence="11">The sequence shown here is derived from an EMBL/GenBank/DDBJ whole genome shotgun (WGS) entry which is preliminary data.</text>
</comment>
<dbReference type="PRINTS" id="PR00120">
    <property type="entry name" value="HATPASE"/>
</dbReference>
<gene>
    <name evidence="11" type="ORF">GCM10009817_12780</name>
</gene>
<dbReference type="InterPro" id="IPR036412">
    <property type="entry name" value="HAD-like_sf"/>
</dbReference>
<dbReference type="SUPFAM" id="SSF56784">
    <property type="entry name" value="HAD-like"/>
    <property type="match status" value="1"/>
</dbReference>
<dbReference type="Pfam" id="PF00122">
    <property type="entry name" value="E1-E2_ATPase"/>
    <property type="match status" value="1"/>
</dbReference>
<dbReference type="RefSeq" id="WP_344059609.1">
    <property type="nucleotide sequence ID" value="NZ_BAAAPU010000004.1"/>
</dbReference>
<dbReference type="Proteomes" id="UP001500013">
    <property type="component" value="Unassembled WGS sequence"/>
</dbReference>
<dbReference type="InterPro" id="IPR023298">
    <property type="entry name" value="ATPase_P-typ_TM_dom_sf"/>
</dbReference>
<dbReference type="Gene3D" id="3.40.50.1000">
    <property type="entry name" value="HAD superfamily/HAD-like"/>
    <property type="match status" value="1"/>
</dbReference>
<feature type="transmembrane region" description="Helical" evidence="9">
    <location>
        <begin position="76"/>
        <end position="109"/>
    </location>
</feature>
<evidence type="ECO:0000256" key="4">
    <source>
        <dbReference type="ARBA" id="ARBA00022840"/>
    </source>
</evidence>
<dbReference type="InterPro" id="IPR023214">
    <property type="entry name" value="HAD_sf"/>
</dbReference>
<dbReference type="InterPro" id="IPR004014">
    <property type="entry name" value="ATPase_P-typ_cation-transptr_N"/>
</dbReference>
<evidence type="ECO:0000259" key="10">
    <source>
        <dbReference type="SMART" id="SM00831"/>
    </source>
</evidence>
<name>A0ABN2RSH5_9MICO</name>
<keyword evidence="6 9" id="KW-1133">Transmembrane helix</keyword>
<dbReference type="SFLD" id="SFLDS00003">
    <property type="entry name" value="Haloacid_Dehalogenase"/>
    <property type="match status" value="1"/>
</dbReference>
<evidence type="ECO:0000256" key="6">
    <source>
        <dbReference type="ARBA" id="ARBA00022989"/>
    </source>
</evidence>
<keyword evidence="7 9" id="KW-0472">Membrane</keyword>
<dbReference type="Gene3D" id="1.20.1110.10">
    <property type="entry name" value="Calcium-transporting ATPase, transmembrane domain"/>
    <property type="match status" value="1"/>
</dbReference>
<dbReference type="Gene3D" id="3.40.1110.10">
    <property type="entry name" value="Calcium-transporting ATPase, cytoplasmic domain N"/>
    <property type="match status" value="1"/>
</dbReference>
<dbReference type="Pfam" id="PF00689">
    <property type="entry name" value="Cation_ATPase_C"/>
    <property type="match status" value="1"/>
</dbReference>
<evidence type="ECO:0000313" key="11">
    <source>
        <dbReference type="EMBL" id="GAA1974046.1"/>
    </source>
</evidence>
<dbReference type="Pfam" id="PF13246">
    <property type="entry name" value="Cation_ATPase"/>
    <property type="match status" value="1"/>
</dbReference>
<dbReference type="SUPFAM" id="SSF81653">
    <property type="entry name" value="Calcium ATPase, transduction domain A"/>
    <property type="match status" value="1"/>
</dbReference>
<keyword evidence="4" id="KW-0067">ATP-binding</keyword>
<evidence type="ECO:0000256" key="9">
    <source>
        <dbReference type="SAM" id="Phobius"/>
    </source>
</evidence>
<dbReference type="SUPFAM" id="SSF81660">
    <property type="entry name" value="Metal cation-transporting ATPase, ATP-binding domain N"/>
    <property type="match status" value="1"/>
</dbReference>
<comment type="subcellular location">
    <subcellularLocation>
        <location evidence="1">Cell membrane</location>
        <topology evidence="1">Multi-pass membrane protein</topology>
    </subcellularLocation>
</comment>
<evidence type="ECO:0000256" key="3">
    <source>
        <dbReference type="ARBA" id="ARBA00022741"/>
    </source>
</evidence>
<dbReference type="InterPro" id="IPR006068">
    <property type="entry name" value="ATPase_P-typ_cation-transptr_C"/>
</dbReference>
<organism evidence="11 12">
    <name type="scientific">Terrabacter lapilli</name>
    <dbReference type="NCBI Taxonomy" id="436231"/>
    <lineage>
        <taxon>Bacteria</taxon>
        <taxon>Bacillati</taxon>
        <taxon>Actinomycetota</taxon>
        <taxon>Actinomycetes</taxon>
        <taxon>Micrococcales</taxon>
        <taxon>Intrasporangiaceae</taxon>
        <taxon>Terrabacter</taxon>
    </lineage>
</organism>
<dbReference type="PANTHER" id="PTHR42861">
    <property type="entry name" value="CALCIUM-TRANSPORTING ATPASE"/>
    <property type="match status" value="1"/>
</dbReference>
<dbReference type="InterPro" id="IPR044492">
    <property type="entry name" value="P_typ_ATPase_HD_dom"/>
</dbReference>
<dbReference type="InterPro" id="IPR059000">
    <property type="entry name" value="ATPase_P-type_domA"/>
</dbReference>
<dbReference type="SFLD" id="SFLDF00027">
    <property type="entry name" value="p-type_atpase"/>
    <property type="match status" value="1"/>
</dbReference>
<feature type="transmembrane region" description="Helical" evidence="9">
    <location>
        <begin position="740"/>
        <end position="759"/>
    </location>
</feature>
<dbReference type="SMART" id="SM00831">
    <property type="entry name" value="Cation_ATPase_N"/>
    <property type="match status" value="1"/>
</dbReference>
<dbReference type="EMBL" id="BAAAPU010000004">
    <property type="protein sequence ID" value="GAA1974046.1"/>
    <property type="molecule type" value="Genomic_DNA"/>
</dbReference>
<keyword evidence="2 9" id="KW-0812">Transmembrane</keyword>
<evidence type="ECO:0000313" key="12">
    <source>
        <dbReference type="Proteomes" id="UP001500013"/>
    </source>
</evidence>
<keyword evidence="3" id="KW-0547">Nucleotide-binding</keyword>
<feature type="transmembrane region" description="Helical" evidence="9">
    <location>
        <begin position="849"/>
        <end position="870"/>
    </location>
</feature>
<dbReference type="InterPro" id="IPR018303">
    <property type="entry name" value="ATPase_P-typ_P_site"/>
</dbReference>
<dbReference type="SFLD" id="SFLDG00002">
    <property type="entry name" value="C1.7:_P-type_atpase_like"/>
    <property type="match status" value="1"/>
</dbReference>
<sequence length="929" mass="98912">MSEKVSRPAATTRPGHVVAWWALPADEVFLRLDVDPVRGLTEMEAKRRLETSGPNALAQEQPQPIWKQFLKHYGDYMQIVLVVAALVSLLIGEWGTAVGLALLTLFNAWLGYHQEGKANAAAAALGEMLKAVAKVRRDGSVLEIPAEEIVPGDVVLVDAGDRVPADGRVVVAATLQIEEGALTGESVAVEKATEPLGSVDVPIGDRTCMAFMNTNVTRGHGEILVTTTGMGSEVGHIAHLLAEQKVEKTPLTRQVDRLTIFIIGAALFAFIAIVIMGLAQGESFTVLFGIGVALAVGSIPDALPAVVTTILSVGSVNMAKRNAIMKELPAVETLGSTSAINSDKTGTLTLNQMTVREFATVAHRYTVSGEGYSFDGQVQRTAGDAETNLDHVFFPCALCDDSDIQDGVVVGDPTEGALYVLAQKGGLDVRQFRESHPRIAAVPFDSDYKFMATFHTMPGADGRPVVRAYVKGAPDVLLQRSTRARMPGGVSQSLTDEMRAKVLAENDRIAGQGRRVLAFAQREFDPAGFDPTAELMDLMQELELTALVGEVDPPRPEATKAIAEAKRAGIRVRMITGDHAVTAAAIASELGIEGRAMTGADFAALDDEQAARQVDEIGVIARVAPEHKVRLVDVLKRNGHIVAMTGDGVNDAPAIGAADIGIAMGITGTDVAKGAAKMILADDNFATIVAAVEEGRSVYDNLQKFLRIQIANLFMFILAFLGSSAFRIAGTALFVPSQVLWIHMAVVAPIGAVMGLDVASPGIMRRGPRPFDQPIIVRSMMVQLFVNGLFMAAATLVLVQIGKTTDGSLEVGQTMGLVGLSVMNVFLALNLRFPEVSAFGSATLSNPKLLWAFAWAFVGAMLITQIRVLQDLFHTTPLTGRQWAIALVPGVLLLILGEVYKMILRALRARRATDQPPVPTPAATSPAAG</sequence>
<evidence type="ECO:0000256" key="2">
    <source>
        <dbReference type="ARBA" id="ARBA00022692"/>
    </source>
</evidence>
<feature type="transmembrane region" description="Helical" evidence="9">
    <location>
        <begin position="713"/>
        <end position="734"/>
    </location>
</feature>
<protein>
    <submittedName>
        <fullName evidence="11">Cation-transporting P-type ATPase</fullName>
    </submittedName>
</protein>
<dbReference type="InterPro" id="IPR001757">
    <property type="entry name" value="P_typ_ATPase"/>
</dbReference>
<feature type="transmembrane region" description="Helical" evidence="9">
    <location>
        <begin position="882"/>
        <end position="900"/>
    </location>
</feature>
<evidence type="ECO:0000256" key="8">
    <source>
        <dbReference type="ARBA" id="ARBA00049360"/>
    </source>
</evidence>
<dbReference type="InterPro" id="IPR008250">
    <property type="entry name" value="ATPase_P-typ_transduc_dom_A_sf"/>
</dbReference>
<feature type="transmembrane region" description="Helical" evidence="9">
    <location>
        <begin position="285"/>
        <end position="316"/>
    </location>
</feature>
<accession>A0ABN2RSH5</accession>
<comment type="catalytic activity">
    <reaction evidence="8">
        <text>ATP + H2O = ADP + phosphate + H(+)</text>
        <dbReference type="Rhea" id="RHEA:13065"/>
        <dbReference type="ChEBI" id="CHEBI:15377"/>
        <dbReference type="ChEBI" id="CHEBI:15378"/>
        <dbReference type="ChEBI" id="CHEBI:30616"/>
        <dbReference type="ChEBI" id="CHEBI:43474"/>
        <dbReference type="ChEBI" id="CHEBI:456216"/>
    </reaction>
</comment>
<reference evidence="11 12" key="1">
    <citation type="journal article" date="2019" name="Int. J. Syst. Evol. Microbiol.">
        <title>The Global Catalogue of Microorganisms (GCM) 10K type strain sequencing project: providing services to taxonomists for standard genome sequencing and annotation.</title>
        <authorList>
            <consortium name="The Broad Institute Genomics Platform"/>
            <consortium name="The Broad Institute Genome Sequencing Center for Infectious Disease"/>
            <person name="Wu L."/>
            <person name="Ma J."/>
        </authorList>
    </citation>
    <scope>NUCLEOTIDE SEQUENCE [LARGE SCALE GENOMIC DNA]</scope>
    <source>
        <strain evidence="11 12">JCM 15628</strain>
    </source>
</reference>
<dbReference type="PROSITE" id="PS00154">
    <property type="entry name" value="ATPASE_E1_E2"/>
    <property type="match status" value="1"/>
</dbReference>
<feature type="transmembrane region" description="Helical" evidence="9">
    <location>
        <begin position="811"/>
        <end position="829"/>
    </location>
</feature>
<feature type="transmembrane region" description="Helical" evidence="9">
    <location>
        <begin position="258"/>
        <end position="279"/>
    </location>
</feature>
<keyword evidence="5" id="KW-1278">Translocase</keyword>
<dbReference type="Gene3D" id="2.70.150.10">
    <property type="entry name" value="Calcium-transporting ATPase, cytoplasmic transduction domain A"/>
    <property type="match status" value="1"/>
</dbReference>
<evidence type="ECO:0000256" key="1">
    <source>
        <dbReference type="ARBA" id="ARBA00004651"/>
    </source>
</evidence>